<dbReference type="Proteomes" id="UP000239002">
    <property type="component" value="Unassembled WGS sequence"/>
</dbReference>
<evidence type="ECO:0000313" key="2">
    <source>
        <dbReference type="EMBL" id="PPK94821.1"/>
    </source>
</evidence>
<dbReference type="OrthoDB" id="1453530at2"/>
<gene>
    <name evidence="2" type="ORF">LY01_01574</name>
</gene>
<dbReference type="AlphaFoldDB" id="A0A2S6IKX4"/>
<evidence type="ECO:0008006" key="4">
    <source>
        <dbReference type="Google" id="ProtNLM"/>
    </source>
</evidence>
<feature type="transmembrane region" description="Helical" evidence="1">
    <location>
        <begin position="183"/>
        <end position="206"/>
    </location>
</feature>
<organism evidence="2 3">
    <name type="scientific">Nonlabens xylanidelens</name>
    <dbReference type="NCBI Taxonomy" id="191564"/>
    <lineage>
        <taxon>Bacteria</taxon>
        <taxon>Pseudomonadati</taxon>
        <taxon>Bacteroidota</taxon>
        <taxon>Flavobacteriia</taxon>
        <taxon>Flavobacteriales</taxon>
        <taxon>Flavobacteriaceae</taxon>
        <taxon>Nonlabens</taxon>
    </lineage>
</organism>
<comment type="caution">
    <text evidence="2">The sequence shown here is derived from an EMBL/GenBank/DDBJ whole genome shotgun (WGS) entry which is preliminary data.</text>
</comment>
<dbReference type="EMBL" id="PTJE01000003">
    <property type="protein sequence ID" value="PPK94821.1"/>
    <property type="molecule type" value="Genomic_DNA"/>
</dbReference>
<protein>
    <recommendedName>
        <fullName evidence="4">YhhN-like protein</fullName>
    </recommendedName>
</protein>
<feature type="transmembrane region" description="Helical" evidence="1">
    <location>
        <begin position="120"/>
        <end position="144"/>
    </location>
</feature>
<feature type="transmembrane region" description="Helical" evidence="1">
    <location>
        <begin position="66"/>
        <end position="86"/>
    </location>
</feature>
<name>A0A2S6IKX4_9FLAO</name>
<reference evidence="2 3" key="1">
    <citation type="submission" date="2018-02" db="EMBL/GenBank/DDBJ databases">
        <title>Genomic Encyclopedia of Archaeal and Bacterial Type Strains, Phase II (KMG-II): from individual species to whole genera.</title>
        <authorList>
            <person name="Goeker M."/>
        </authorList>
    </citation>
    <scope>NUCLEOTIDE SEQUENCE [LARGE SCALE GENOMIC DNA]</scope>
    <source>
        <strain evidence="2 3">DSM 16809</strain>
    </source>
</reference>
<feature type="transmembrane region" description="Helical" evidence="1">
    <location>
        <begin position="6"/>
        <end position="27"/>
    </location>
</feature>
<dbReference type="RefSeq" id="WP_104515277.1">
    <property type="nucleotide sequence ID" value="NZ_MQVW01000024.1"/>
</dbReference>
<feature type="transmembrane region" description="Helical" evidence="1">
    <location>
        <begin position="156"/>
        <end position="177"/>
    </location>
</feature>
<feature type="transmembrane region" description="Helical" evidence="1">
    <location>
        <begin position="93"/>
        <end position="114"/>
    </location>
</feature>
<accession>A0A2S6IKX4</accession>
<proteinExistence type="predicted"/>
<keyword evidence="3" id="KW-1185">Reference proteome</keyword>
<sequence>MQHDYTYYYISTAIIYALILITTWVTVKNWSYLSKTKESIFLPFLCFTIVIELISNYYVWILVRNASIVLDFYTLIAMLFTIYWFYSYLRIKWLAIISSILMITSYLISVYYVESYVDELPAIVIAAALIITPNVFIFFNKMLLNNKVKKYTNHRPFWITIGLFVFHINAMPLVLFLPNLKRLTWQVSGVLVFINLIMYGCFIYALSLKSARDE</sequence>
<feature type="transmembrane region" description="Helical" evidence="1">
    <location>
        <begin position="39"/>
        <end position="60"/>
    </location>
</feature>
<keyword evidence="1" id="KW-1133">Transmembrane helix</keyword>
<keyword evidence="1" id="KW-0472">Membrane</keyword>
<evidence type="ECO:0000256" key="1">
    <source>
        <dbReference type="SAM" id="Phobius"/>
    </source>
</evidence>
<keyword evidence="1" id="KW-0812">Transmembrane</keyword>
<evidence type="ECO:0000313" key="3">
    <source>
        <dbReference type="Proteomes" id="UP000239002"/>
    </source>
</evidence>